<dbReference type="OrthoDB" id="2781328at2"/>
<protein>
    <submittedName>
        <fullName evidence="1">Uncharacterized protein</fullName>
    </submittedName>
</protein>
<organism evidence="1 2">
    <name type="scientific">Lihuaxuella thermophila</name>
    <dbReference type="NCBI Taxonomy" id="1173111"/>
    <lineage>
        <taxon>Bacteria</taxon>
        <taxon>Bacillati</taxon>
        <taxon>Bacillota</taxon>
        <taxon>Bacilli</taxon>
        <taxon>Bacillales</taxon>
        <taxon>Thermoactinomycetaceae</taxon>
        <taxon>Lihuaxuella</taxon>
    </lineage>
</organism>
<evidence type="ECO:0000313" key="2">
    <source>
        <dbReference type="Proteomes" id="UP000199695"/>
    </source>
</evidence>
<dbReference type="EMBL" id="FOCQ01000005">
    <property type="protein sequence ID" value="SEN02901.1"/>
    <property type="molecule type" value="Genomic_DNA"/>
</dbReference>
<proteinExistence type="predicted"/>
<reference evidence="1 2" key="1">
    <citation type="submission" date="2016-10" db="EMBL/GenBank/DDBJ databases">
        <authorList>
            <person name="de Groot N.N."/>
        </authorList>
    </citation>
    <scope>NUCLEOTIDE SEQUENCE [LARGE SCALE GENOMIC DNA]</scope>
    <source>
        <strain evidence="1 2">DSM 46701</strain>
    </source>
</reference>
<sequence>MIQFKSRRVIKFSEPDPYSAYCLRISDGYCPFLKSAEKNDVLFATYYRLNGHTIEELQEEMFYYGVVHCEQLRQYRQHHQNSPKGILACENVIFDLPERFHNIDGEELFSWPHWLLKLLYTQVGVMVGKFWINEKATSRQGLSIPEPPCHFLSIRSAIKERDPYFFKKAPFLLPKLIESLDQGKNVHAPFLVSDCDISSIESMRRHRYYQSVFIWGKQEWERMIVKNDN</sequence>
<evidence type="ECO:0000313" key="1">
    <source>
        <dbReference type="EMBL" id="SEN02901.1"/>
    </source>
</evidence>
<accession>A0A1H8D6H3</accession>
<dbReference type="Proteomes" id="UP000199695">
    <property type="component" value="Unassembled WGS sequence"/>
</dbReference>
<name>A0A1H8D6H3_9BACL</name>
<dbReference type="RefSeq" id="WP_089966555.1">
    <property type="nucleotide sequence ID" value="NZ_FOCQ01000005.1"/>
</dbReference>
<dbReference type="AlphaFoldDB" id="A0A1H8D6H3"/>
<gene>
    <name evidence="1" type="ORF">SAMN05444955_10515</name>
</gene>
<keyword evidence="2" id="KW-1185">Reference proteome</keyword>
<dbReference type="STRING" id="1173111.SAMN05444955_10515"/>